<evidence type="ECO:0000313" key="6">
    <source>
        <dbReference type="Proteomes" id="UP000677054"/>
    </source>
</evidence>
<feature type="chain" id="PRO_5036209921" description="Beta/gamma crystallin 'Greek key' domain-containing protein" evidence="3">
    <location>
        <begin position="19"/>
        <end position="225"/>
    </location>
</feature>
<keyword evidence="3" id="KW-0732">Signal</keyword>
<accession>A0A7R9ABP8</accession>
<evidence type="ECO:0000313" key="5">
    <source>
        <dbReference type="EMBL" id="CAD7251103.1"/>
    </source>
</evidence>
<feature type="signal peptide" evidence="3">
    <location>
        <begin position="1"/>
        <end position="18"/>
    </location>
</feature>
<dbReference type="SUPFAM" id="SSF49695">
    <property type="entry name" value="gamma-Crystallin-like"/>
    <property type="match status" value="1"/>
</dbReference>
<comment type="similarity">
    <text evidence="1">Belongs to the beta/gamma-crystallin family.</text>
</comment>
<dbReference type="InterPro" id="IPR011024">
    <property type="entry name" value="G_crystallin-like"/>
</dbReference>
<evidence type="ECO:0000256" key="2">
    <source>
        <dbReference type="ARBA" id="ARBA00022737"/>
    </source>
</evidence>
<dbReference type="Pfam" id="PF00030">
    <property type="entry name" value="Crystall"/>
    <property type="match status" value="1"/>
</dbReference>
<organism evidence="5">
    <name type="scientific">Darwinula stevensoni</name>
    <dbReference type="NCBI Taxonomy" id="69355"/>
    <lineage>
        <taxon>Eukaryota</taxon>
        <taxon>Metazoa</taxon>
        <taxon>Ecdysozoa</taxon>
        <taxon>Arthropoda</taxon>
        <taxon>Crustacea</taxon>
        <taxon>Oligostraca</taxon>
        <taxon>Ostracoda</taxon>
        <taxon>Podocopa</taxon>
        <taxon>Podocopida</taxon>
        <taxon>Darwinulocopina</taxon>
        <taxon>Darwinuloidea</taxon>
        <taxon>Darwinulidae</taxon>
        <taxon>Darwinula</taxon>
    </lineage>
</organism>
<sequence>MHLSVVLSLLSVLRGSWAQTQVARIYDLPNQDESGAWSARTGYCADFRNCDRYVADDVVSSASVTGVWIFYSEYFYNYRDVGSVEWVYGDDYRLNLKTVGNQASSLRYAGDSEDWKASTITLYEFYLFAGKEYYESGDSSEVPSEMTTVRSFIVTGQGFWTLYASKNFNGNGICVGAQPGNYAGFAPDLNAFGIDTVRSFRKGCLTKSTVHLDSDRHGVVLKAVE</sequence>
<dbReference type="EMBL" id="LR902799">
    <property type="protein sequence ID" value="CAD7251103.1"/>
    <property type="molecule type" value="Genomic_DNA"/>
</dbReference>
<name>A0A7R9ABP8_9CRUS</name>
<dbReference type="InterPro" id="IPR001064">
    <property type="entry name" value="Beta/gamma_crystallin"/>
</dbReference>
<protein>
    <recommendedName>
        <fullName evidence="4">Beta/gamma crystallin 'Greek key' domain-containing protein</fullName>
    </recommendedName>
</protein>
<keyword evidence="2" id="KW-0677">Repeat</keyword>
<evidence type="ECO:0000259" key="4">
    <source>
        <dbReference type="Pfam" id="PF00030"/>
    </source>
</evidence>
<dbReference type="Gene3D" id="2.60.20.10">
    <property type="entry name" value="Crystallins"/>
    <property type="match status" value="1"/>
</dbReference>
<dbReference type="AlphaFoldDB" id="A0A7R9ABP8"/>
<evidence type="ECO:0000256" key="3">
    <source>
        <dbReference type="SAM" id="SignalP"/>
    </source>
</evidence>
<dbReference type="OrthoDB" id="10603043at2759"/>
<keyword evidence="6" id="KW-1185">Reference proteome</keyword>
<dbReference type="Proteomes" id="UP000677054">
    <property type="component" value="Unassembled WGS sequence"/>
</dbReference>
<gene>
    <name evidence="5" type="ORF">DSTB1V02_LOCUS10870</name>
</gene>
<evidence type="ECO:0000256" key="1">
    <source>
        <dbReference type="ARBA" id="ARBA00009646"/>
    </source>
</evidence>
<feature type="domain" description="Beta/gamma crystallin 'Greek key'" evidence="4">
    <location>
        <begin position="120"/>
        <end position="201"/>
    </location>
</feature>
<dbReference type="EMBL" id="CAJPEV010003282">
    <property type="protein sequence ID" value="CAG0899402.1"/>
    <property type="molecule type" value="Genomic_DNA"/>
</dbReference>
<reference evidence="5" key="1">
    <citation type="submission" date="2020-11" db="EMBL/GenBank/DDBJ databases">
        <authorList>
            <person name="Tran Van P."/>
        </authorList>
    </citation>
    <scope>NUCLEOTIDE SEQUENCE</scope>
</reference>
<proteinExistence type="inferred from homology"/>